<dbReference type="SUPFAM" id="SSF46894">
    <property type="entry name" value="C-terminal effector domain of the bipartite response regulators"/>
    <property type="match status" value="1"/>
</dbReference>
<dbReference type="Gene3D" id="1.10.10.10">
    <property type="entry name" value="Winged helix-like DNA-binding domain superfamily/Winged helix DNA-binding domain"/>
    <property type="match status" value="1"/>
</dbReference>
<proteinExistence type="predicted"/>
<protein>
    <submittedName>
        <fullName evidence="3">Regulatory LuxR family protein</fullName>
    </submittedName>
</protein>
<dbReference type="RefSeq" id="WP_211322845.1">
    <property type="nucleotide sequence ID" value="NZ_QKZL01000039.1"/>
</dbReference>
<dbReference type="InterPro" id="IPR000792">
    <property type="entry name" value="Tscrpt_reg_LuxR_C"/>
</dbReference>
<evidence type="ECO:0000259" key="2">
    <source>
        <dbReference type="SMART" id="SM00421"/>
    </source>
</evidence>
<reference evidence="3 4" key="1">
    <citation type="submission" date="2018-06" db="EMBL/GenBank/DDBJ databases">
        <title>Genomic Encyclopedia of Archaeal and Bacterial Type Strains, Phase II (KMG-II): from individual species to whole genera.</title>
        <authorList>
            <person name="Goeker M."/>
        </authorList>
    </citation>
    <scope>NUCLEOTIDE SEQUENCE [LARGE SCALE GENOMIC DNA]</scope>
    <source>
        <strain evidence="3 4">DSM 22009</strain>
    </source>
</reference>
<gene>
    <name evidence="3" type="ORF">LX81_04120</name>
</gene>
<dbReference type="SMART" id="SM00421">
    <property type="entry name" value="HTH_LUXR"/>
    <property type="match status" value="1"/>
</dbReference>
<organism evidence="3 4">
    <name type="scientific">Palleronia aestuarii</name>
    <dbReference type="NCBI Taxonomy" id="568105"/>
    <lineage>
        <taxon>Bacteria</taxon>
        <taxon>Pseudomonadati</taxon>
        <taxon>Pseudomonadota</taxon>
        <taxon>Alphaproteobacteria</taxon>
        <taxon>Rhodobacterales</taxon>
        <taxon>Roseobacteraceae</taxon>
        <taxon>Palleronia</taxon>
    </lineage>
</organism>
<name>A0A2W7MRS8_9RHOB</name>
<dbReference type="Proteomes" id="UP000248916">
    <property type="component" value="Unassembled WGS sequence"/>
</dbReference>
<accession>A0A2W7MRS8</accession>
<comment type="caution">
    <text evidence="3">The sequence shown here is derived from an EMBL/GenBank/DDBJ whole genome shotgun (WGS) entry which is preliminary data.</text>
</comment>
<sequence>MIRLDESLTQIALTAIETTVRLGKWDDLCDQIARMLEIRALVVMAYDLRHHRSPLLHCSEELRRPEAFDILDRVRKGEVPEENAGYTAIGRTNAGYILSEREVYRVGPNHPLPRNPHRERVLKLLDARSRYAMRLNDVGPFLDCAISIEGGDTDVSRLSGYNTFLTGVLSKTMEASRIIATLSVTYNRMLTLFDGLAFAAAFCDRKGNILHANRTFIDMARDRDSIVMETNVLAGTTAGRTQAMHKAIQAALSPAASPKAVAFALDRRSGKVPLIGYAAPVKETEFGGATVVLLVLLDPQSGTQVPATGLAAFGVLSPAELQVSELLVRGLSTVEIAEHRDTSEETTRGQVKASLTKLSCRSRLDMVRLALSTQSPIANAVDPSLHHRGNSREAAPDRG</sequence>
<dbReference type="Pfam" id="PF00196">
    <property type="entry name" value="GerE"/>
    <property type="match status" value="1"/>
</dbReference>
<evidence type="ECO:0000256" key="1">
    <source>
        <dbReference type="SAM" id="MobiDB-lite"/>
    </source>
</evidence>
<evidence type="ECO:0000313" key="3">
    <source>
        <dbReference type="EMBL" id="PZX10875.1"/>
    </source>
</evidence>
<dbReference type="AlphaFoldDB" id="A0A2W7MRS8"/>
<feature type="compositionally biased region" description="Basic and acidic residues" evidence="1">
    <location>
        <begin position="390"/>
        <end position="399"/>
    </location>
</feature>
<dbReference type="EMBL" id="QKZL01000039">
    <property type="protein sequence ID" value="PZX10875.1"/>
    <property type="molecule type" value="Genomic_DNA"/>
</dbReference>
<dbReference type="InterPro" id="IPR036388">
    <property type="entry name" value="WH-like_DNA-bd_sf"/>
</dbReference>
<evidence type="ECO:0000313" key="4">
    <source>
        <dbReference type="Proteomes" id="UP000248916"/>
    </source>
</evidence>
<dbReference type="GO" id="GO:0006355">
    <property type="term" value="P:regulation of DNA-templated transcription"/>
    <property type="evidence" value="ECO:0007669"/>
    <property type="project" value="InterPro"/>
</dbReference>
<feature type="domain" description="HTH luxR-type" evidence="2">
    <location>
        <begin position="313"/>
        <end position="370"/>
    </location>
</feature>
<dbReference type="InterPro" id="IPR016032">
    <property type="entry name" value="Sig_transdc_resp-reg_C-effctor"/>
</dbReference>
<feature type="region of interest" description="Disordered" evidence="1">
    <location>
        <begin position="380"/>
        <end position="399"/>
    </location>
</feature>
<dbReference type="GO" id="GO:0003677">
    <property type="term" value="F:DNA binding"/>
    <property type="evidence" value="ECO:0007669"/>
    <property type="project" value="InterPro"/>
</dbReference>
<keyword evidence="4" id="KW-1185">Reference proteome</keyword>